<dbReference type="SUPFAM" id="SSF51679">
    <property type="entry name" value="Bacterial luciferase-like"/>
    <property type="match status" value="1"/>
</dbReference>
<evidence type="ECO:0000256" key="1">
    <source>
        <dbReference type="ARBA" id="ARBA00023002"/>
    </source>
</evidence>
<dbReference type="Gene3D" id="3.20.20.30">
    <property type="entry name" value="Luciferase-like domain"/>
    <property type="match status" value="1"/>
</dbReference>
<dbReference type="EMBL" id="JBHEZX010000001">
    <property type="protein sequence ID" value="MFC1408286.1"/>
    <property type="molecule type" value="Genomic_DNA"/>
</dbReference>
<dbReference type="Pfam" id="PF00296">
    <property type="entry name" value="Bac_luciferase"/>
    <property type="match status" value="1"/>
</dbReference>
<dbReference type="RefSeq" id="WP_380501972.1">
    <property type="nucleotide sequence ID" value="NZ_JBHEZX010000001.1"/>
</dbReference>
<evidence type="ECO:0000313" key="4">
    <source>
        <dbReference type="Proteomes" id="UP001592582"/>
    </source>
</evidence>
<protein>
    <submittedName>
        <fullName evidence="3">LLM class flavin-dependent oxidoreductase</fullName>
    </submittedName>
</protein>
<evidence type="ECO:0000313" key="3">
    <source>
        <dbReference type="EMBL" id="MFC1408286.1"/>
    </source>
</evidence>
<dbReference type="InterPro" id="IPR050564">
    <property type="entry name" value="F420-G6PD/mer"/>
</dbReference>
<name>A0ABV6V3J4_9ACTN</name>
<gene>
    <name evidence="3" type="ORF">ACEZDG_03210</name>
</gene>
<dbReference type="PANTHER" id="PTHR43244:SF1">
    <property type="entry name" value="5,10-METHYLENETETRAHYDROMETHANOPTERIN REDUCTASE"/>
    <property type="match status" value="1"/>
</dbReference>
<reference evidence="3 4" key="1">
    <citation type="submission" date="2024-09" db="EMBL/GenBank/DDBJ databases">
        <authorList>
            <person name="Lee S.D."/>
        </authorList>
    </citation>
    <scope>NUCLEOTIDE SEQUENCE [LARGE SCALE GENOMIC DNA]</scope>
    <source>
        <strain evidence="3 4">N1-1</strain>
    </source>
</reference>
<sequence>MTTYSVLIPFVPRRPEQVLPYAALVQWTHAHRLWQGQSLLVDPYQGFAHAAGVGFRVPTGIGVSLMPLHHPYTAALQARSLSLTTGQPVLAGFGPGAPTFQRDLLGAPYASPLTAAREYLGTVRGLLTGRPVATEGSYYHCHAALPPSPGARVEVGLGVLRPGMARLAGELADTAITWLAPATYLRDTVVPALREGAERAGRKAAPTLTAVVPVALAVPDRDPAEFALAGSGAHLQGAHYRDMLRRAGINTTGSDPAADAKALVAGGAFVSGELPSLVEQLAEFAAAGADEVVLNLTGVFAACGPQVAMEQLKKILAALL</sequence>
<accession>A0ABV6V3J4</accession>
<keyword evidence="4" id="KW-1185">Reference proteome</keyword>
<dbReference type="Proteomes" id="UP001592582">
    <property type="component" value="Unassembled WGS sequence"/>
</dbReference>
<dbReference type="PANTHER" id="PTHR43244">
    <property type="match status" value="1"/>
</dbReference>
<feature type="domain" description="Luciferase-like" evidence="2">
    <location>
        <begin position="24"/>
        <end position="291"/>
    </location>
</feature>
<dbReference type="InterPro" id="IPR011251">
    <property type="entry name" value="Luciferase-like_dom"/>
</dbReference>
<proteinExistence type="predicted"/>
<comment type="caution">
    <text evidence="3">The sequence shown here is derived from an EMBL/GenBank/DDBJ whole genome shotgun (WGS) entry which is preliminary data.</text>
</comment>
<keyword evidence="1" id="KW-0560">Oxidoreductase</keyword>
<evidence type="ECO:0000259" key="2">
    <source>
        <dbReference type="Pfam" id="PF00296"/>
    </source>
</evidence>
<organism evidence="3 4">
    <name type="scientific">Streptacidiphilus alkalitolerans</name>
    <dbReference type="NCBI Taxonomy" id="3342712"/>
    <lineage>
        <taxon>Bacteria</taxon>
        <taxon>Bacillati</taxon>
        <taxon>Actinomycetota</taxon>
        <taxon>Actinomycetes</taxon>
        <taxon>Kitasatosporales</taxon>
        <taxon>Streptomycetaceae</taxon>
        <taxon>Streptacidiphilus</taxon>
    </lineage>
</organism>
<dbReference type="CDD" id="cd01097">
    <property type="entry name" value="Tetrahydromethanopterin_reductase"/>
    <property type="match status" value="1"/>
</dbReference>
<dbReference type="InterPro" id="IPR036661">
    <property type="entry name" value="Luciferase-like_sf"/>
</dbReference>